<proteinExistence type="predicted"/>
<gene>
    <name evidence="1" type="ORF">MtrDRAFT_AC148970g31v2</name>
</gene>
<reference evidence="1" key="2">
    <citation type="submission" date="2007-03" db="EMBL/GenBank/DDBJ databases">
        <authorList>
            <consortium name="The International Medicago Genome Annotation Group"/>
        </authorList>
    </citation>
    <scope>NUCLEOTIDE SEQUENCE</scope>
</reference>
<sequence>MAQKKEFKEIWKLCLAHHHMLTIACSKWIQRSKVAFDSSLLNLVEVVEMIKVRC</sequence>
<evidence type="ECO:0000313" key="1">
    <source>
        <dbReference type="EMBL" id="ABN05845.1"/>
    </source>
</evidence>
<reference evidence="1" key="1">
    <citation type="submission" date="2004-08" db="EMBL/GenBank/DDBJ databases">
        <authorList>
            <person name="Town C.D."/>
        </authorList>
    </citation>
    <scope>NUCLEOTIDE SEQUENCE</scope>
</reference>
<dbReference type="AlphaFoldDB" id="A2Q1M8"/>
<dbReference type="PROSITE" id="PS51257">
    <property type="entry name" value="PROKAR_LIPOPROTEIN"/>
    <property type="match status" value="1"/>
</dbReference>
<accession>A2Q1M8</accession>
<name>A2Q1M8_MEDTR</name>
<protein>
    <submittedName>
        <fullName evidence="1">Uncharacterized protein</fullName>
    </submittedName>
</protein>
<organism evidence="1">
    <name type="scientific">Medicago truncatula</name>
    <name type="common">Barrel medic</name>
    <name type="synonym">Medicago tribuloides</name>
    <dbReference type="NCBI Taxonomy" id="3880"/>
    <lineage>
        <taxon>Eukaryota</taxon>
        <taxon>Viridiplantae</taxon>
        <taxon>Streptophyta</taxon>
        <taxon>Embryophyta</taxon>
        <taxon>Tracheophyta</taxon>
        <taxon>Spermatophyta</taxon>
        <taxon>Magnoliopsida</taxon>
        <taxon>eudicotyledons</taxon>
        <taxon>Gunneridae</taxon>
        <taxon>Pentapetalae</taxon>
        <taxon>rosids</taxon>
        <taxon>fabids</taxon>
        <taxon>Fabales</taxon>
        <taxon>Fabaceae</taxon>
        <taxon>Papilionoideae</taxon>
        <taxon>50 kb inversion clade</taxon>
        <taxon>NPAAA clade</taxon>
        <taxon>Hologalegina</taxon>
        <taxon>IRL clade</taxon>
        <taxon>Trifolieae</taxon>
        <taxon>Medicago</taxon>
    </lineage>
</organism>
<dbReference type="EMBL" id="AC148970">
    <property type="protein sequence ID" value="ABN05845.1"/>
    <property type="molecule type" value="Genomic_DNA"/>
</dbReference>